<protein>
    <recommendedName>
        <fullName evidence="7">DUF86 domain-containing protein</fullName>
    </recommendedName>
</protein>
<keyword evidence="6" id="KW-1185">Reference proteome</keyword>
<gene>
    <name evidence="5" type="ORF">MACH16_31320</name>
</gene>
<accession>A0ABM8FIZ5</accession>
<dbReference type="InterPro" id="IPR008201">
    <property type="entry name" value="HepT-like"/>
</dbReference>
<evidence type="ECO:0008006" key="7">
    <source>
        <dbReference type="Google" id="ProtNLM"/>
    </source>
</evidence>
<dbReference type="InterPro" id="IPR037038">
    <property type="entry name" value="HepT-like_sf"/>
</dbReference>
<dbReference type="Proteomes" id="UP001307608">
    <property type="component" value="Chromosome"/>
</dbReference>
<keyword evidence="3" id="KW-0378">Hydrolase</keyword>
<dbReference type="EMBL" id="AP027271">
    <property type="protein sequence ID" value="BDX04384.1"/>
    <property type="molecule type" value="Genomic_DNA"/>
</dbReference>
<organism evidence="5 6">
    <name type="scientific">Marinomonas pontica</name>
    <dbReference type="NCBI Taxonomy" id="264739"/>
    <lineage>
        <taxon>Bacteria</taxon>
        <taxon>Pseudomonadati</taxon>
        <taxon>Pseudomonadota</taxon>
        <taxon>Gammaproteobacteria</taxon>
        <taxon>Oceanospirillales</taxon>
        <taxon>Oceanospirillaceae</taxon>
        <taxon>Marinomonas</taxon>
    </lineage>
</organism>
<keyword evidence="1" id="KW-1277">Toxin-antitoxin system</keyword>
<name>A0ABM8FIZ5_9GAMM</name>
<evidence type="ECO:0000313" key="5">
    <source>
        <dbReference type="EMBL" id="BDX04384.1"/>
    </source>
</evidence>
<evidence type="ECO:0000256" key="4">
    <source>
        <dbReference type="ARBA" id="ARBA00024207"/>
    </source>
</evidence>
<proteinExistence type="inferred from homology"/>
<sequence>MISAPLALNLQKMVDLRNVAVHDYQTLNIDIVKHIVEHRLGNFEDSIAEI</sequence>
<evidence type="ECO:0000256" key="3">
    <source>
        <dbReference type="ARBA" id="ARBA00022801"/>
    </source>
</evidence>
<evidence type="ECO:0000256" key="2">
    <source>
        <dbReference type="ARBA" id="ARBA00022722"/>
    </source>
</evidence>
<keyword evidence="2" id="KW-0540">Nuclease</keyword>
<dbReference type="Pfam" id="PF01934">
    <property type="entry name" value="HepT-like"/>
    <property type="match status" value="1"/>
</dbReference>
<comment type="similarity">
    <text evidence="4">Belongs to the HepT RNase toxin family.</text>
</comment>
<dbReference type="Gene3D" id="1.20.120.580">
    <property type="entry name" value="bsu32300-like"/>
    <property type="match status" value="1"/>
</dbReference>
<evidence type="ECO:0000313" key="6">
    <source>
        <dbReference type="Proteomes" id="UP001307608"/>
    </source>
</evidence>
<reference evidence="5 6" key="1">
    <citation type="submission" date="2023-01" db="EMBL/GenBank/DDBJ databases">
        <title>Complete genome sequence of Marinomonas pontica strain 200518_36.</title>
        <authorList>
            <person name="Ueki S."/>
            <person name="Gajardo G."/>
            <person name="Maruyama F."/>
        </authorList>
    </citation>
    <scope>NUCLEOTIDE SEQUENCE [LARGE SCALE GENOMIC DNA]</scope>
    <source>
        <strain evidence="5 6">200518_36</strain>
    </source>
</reference>
<evidence type="ECO:0000256" key="1">
    <source>
        <dbReference type="ARBA" id="ARBA00022649"/>
    </source>
</evidence>